<reference evidence="10" key="1">
    <citation type="submission" date="2013-04" db="EMBL/GenBank/DDBJ databases">
        <authorList>
            <person name="Qu J."/>
            <person name="Murali S.C."/>
            <person name="Bandaranaike D."/>
            <person name="Bellair M."/>
            <person name="Blankenburg K."/>
            <person name="Chao H."/>
            <person name="Dinh H."/>
            <person name="Doddapaneni H."/>
            <person name="Downs B."/>
            <person name="Dugan-Rocha S."/>
            <person name="Elkadiri S."/>
            <person name="Gnanaolivu R.D."/>
            <person name="Hernandez B."/>
            <person name="Javaid M."/>
            <person name="Jayaseelan J.C."/>
            <person name="Lee S."/>
            <person name="Li M."/>
            <person name="Ming W."/>
            <person name="Munidasa M."/>
            <person name="Muniz J."/>
            <person name="Nguyen L."/>
            <person name="Ongeri F."/>
            <person name="Osuji N."/>
            <person name="Pu L.-L."/>
            <person name="Puazo M."/>
            <person name="Qu C."/>
            <person name="Quiroz J."/>
            <person name="Raj R."/>
            <person name="Weissenberger G."/>
            <person name="Xin Y."/>
            <person name="Zou X."/>
            <person name="Han Y."/>
            <person name="Richards S."/>
            <person name="Worley K."/>
            <person name="Muzny D."/>
            <person name="Gibbs R."/>
        </authorList>
    </citation>
    <scope>NUCLEOTIDE SEQUENCE</scope>
    <source>
        <strain evidence="10">Sampled in the wild</strain>
    </source>
</reference>
<evidence type="ECO:0000313" key="10">
    <source>
        <dbReference type="EMBL" id="KAG8222459.1"/>
    </source>
</evidence>
<dbReference type="PANTHER" id="PTHR21427:SF19">
    <property type="entry name" value="UBIQUINONE BIOSYNTHESIS PROTEIN COQ9, MITOCHONDRIAL"/>
    <property type="match status" value="1"/>
</dbReference>
<evidence type="ECO:0000256" key="2">
    <source>
        <dbReference type="ARBA" id="ARBA00004749"/>
    </source>
</evidence>
<dbReference type="Pfam" id="PF08511">
    <property type="entry name" value="COQ9"/>
    <property type="match status" value="1"/>
</dbReference>
<dbReference type="Proteomes" id="UP000792457">
    <property type="component" value="Unassembled WGS sequence"/>
</dbReference>
<evidence type="ECO:0000256" key="1">
    <source>
        <dbReference type="ARBA" id="ARBA00004173"/>
    </source>
</evidence>
<evidence type="ECO:0000256" key="3">
    <source>
        <dbReference type="ARBA" id="ARBA00010766"/>
    </source>
</evidence>
<protein>
    <recommendedName>
        <fullName evidence="8">Ubiquinone biosynthesis protein</fullName>
    </recommendedName>
</protein>
<keyword evidence="6 8" id="KW-0446">Lipid-binding</keyword>
<name>A0A8K0JUB1_LADFU</name>
<dbReference type="NCBIfam" id="TIGR02396">
    <property type="entry name" value="diverge_rpsU"/>
    <property type="match status" value="1"/>
</dbReference>
<dbReference type="OrthoDB" id="619536at2759"/>
<dbReference type="InterPro" id="IPR012762">
    <property type="entry name" value="Ubiq_biosynth_COQ9"/>
</dbReference>
<dbReference type="GO" id="GO:0006744">
    <property type="term" value="P:ubiquinone biosynthetic process"/>
    <property type="evidence" value="ECO:0007669"/>
    <property type="project" value="UniProtKB-UniRule"/>
</dbReference>
<gene>
    <name evidence="10" type="ORF">J437_LFUL002194</name>
</gene>
<dbReference type="AlphaFoldDB" id="A0A8K0JUB1"/>
<dbReference type="InterPro" id="IPR013718">
    <property type="entry name" value="COQ9_C"/>
</dbReference>
<accession>A0A8K0JUB1</accession>
<organism evidence="10 11">
    <name type="scientific">Ladona fulva</name>
    <name type="common">Scarce chaser dragonfly</name>
    <name type="synonym">Libellula fulva</name>
    <dbReference type="NCBI Taxonomy" id="123851"/>
    <lineage>
        <taxon>Eukaryota</taxon>
        <taxon>Metazoa</taxon>
        <taxon>Ecdysozoa</taxon>
        <taxon>Arthropoda</taxon>
        <taxon>Hexapoda</taxon>
        <taxon>Insecta</taxon>
        <taxon>Pterygota</taxon>
        <taxon>Palaeoptera</taxon>
        <taxon>Odonata</taxon>
        <taxon>Epiprocta</taxon>
        <taxon>Anisoptera</taxon>
        <taxon>Libelluloidea</taxon>
        <taxon>Libellulidae</taxon>
        <taxon>Ladona</taxon>
    </lineage>
</organism>
<dbReference type="Gene3D" id="1.10.357.10">
    <property type="entry name" value="Tetracycline Repressor, domain 2"/>
    <property type="match status" value="1"/>
</dbReference>
<evidence type="ECO:0000256" key="4">
    <source>
        <dbReference type="ARBA" id="ARBA00022688"/>
    </source>
</evidence>
<keyword evidence="5" id="KW-0809">Transit peptide</keyword>
<comment type="pathway">
    <text evidence="2 8">Cofactor biosynthesis; ubiquinone biosynthesis.</text>
</comment>
<dbReference type="UniPathway" id="UPA00232"/>
<evidence type="ECO:0000256" key="7">
    <source>
        <dbReference type="ARBA" id="ARBA00023128"/>
    </source>
</evidence>
<comment type="function">
    <text evidence="8">Membrane-associated protein that warps the membrane surface to access and bind aromatic isoprenes with high specificity, including ubiquinone (CoQ) isoprene intermediates and presents them directly to Coq7, therefore facilitating the Coq7-mediated hydroxylase step. Participates in the biosynthesis of coenzyme Q, also named ubiquinone, an essential lipid-soluble electron transporter for aerobic cellular respiration.</text>
</comment>
<dbReference type="GO" id="GO:0005743">
    <property type="term" value="C:mitochondrial inner membrane"/>
    <property type="evidence" value="ECO:0007669"/>
    <property type="project" value="TreeGrafter"/>
</dbReference>
<proteinExistence type="inferred from homology"/>
<evidence type="ECO:0000259" key="9">
    <source>
        <dbReference type="Pfam" id="PF08511"/>
    </source>
</evidence>
<keyword evidence="11" id="KW-1185">Reference proteome</keyword>
<comment type="similarity">
    <text evidence="3 8">Belongs to the COQ9 family.</text>
</comment>
<reference evidence="10" key="2">
    <citation type="submission" date="2017-10" db="EMBL/GenBank/DDBJ databases">
        <title>Ladona fulva Genome sequencing and assembly.</title>
        <authorList>
            <person name="Murali S."/>
            <person name="Richards S."/>
            <person name="Bandaranaike D."/>
            <person name="Bellair M."/>
            <person name="Blankenburg K."/>
            <person name="Chao H."/>
            <person name="Dinh H."/>
            <person name="Doddapaneni H."/>
            <person name="Dugan-Rocha S."/>
            <person name="Elkadiri S."/>
            <person name="Gnanaolivu R."/>
            <person name="Hernandez B."/>
            <person name="Skinner E."/>
            <person name="Javaid M."/>
            <person name="Lee S."/>
            <person name="Li M."/>
            <person name="Ming W."/>
            <person name="Munidasa M."/>
            <person name="Muniz J."/>
            <person name="Nguyen L."/>
            <person name="Hughes D."/>
            <person name="Osuji N."/>
            <person name="Pu L.-L."/>
            <person name="Puazo M."/>
            <person name="Qu C."/>
            <person name="Quiroz J."/>
            <person name="Raj R."/>
            <person name="Weissenberger G."/>
            <person name="Xin Y."/>
            <person name="Zou X."/>
            <person name="Han Y."/>
            <person name="Worley K."/>
            <person name="Muzny D."/>
            <person name="Gibbs R."/>
        </authorList>
    </citation>
    <scope>NUCLEOTIDE SEQUENCE</scope>
    <source>
        <strain evidence="10">Sampled in the wild</strain>
    </source>
</reference>
<evidence type="ECO:0000313" key="11">
    <source>
        <dbReference type="Proteomes" id="UP000792457"/>
    </source>
</evidence>
<comment type="caution">
    <text evidence="10">The sequence shown here is derived from an EMBL/GenBank/DDBJ whole genome shotgun (WGS) entry which is preliminary data.</text>
</comment>
<evidence type="ECO:0000256" key="8">
    <source>
        <dbReference type="RuleBase" id="RU366063"/>
    </source>
</evidence>
<sequence>MSSMRRPPPKFVRDAVETRLRMLIPYLKQWPQALAIMSMPQNVPTSLANLLTLVDDICYYAGDKSVDISWYTRRIVLAGVYKSTELSLIQDSSEDYESTWRFLDRRIEDVTQLQNYLKRSGEVSTATQDTVTAVFTTVCIFSS</sequence>
<keyword evidence="7 8" id="KW-0496">Mitochondrion</keyword>
<feature type="domain" description="COQ9 C-terminal" evidence="9">
    <location>
        <begin position="43"/>
        <end position="113"/>
    </location>
</feature>
<evidence type="ECO:0000256" key="5">
    <source>
        <dbReference type="ARBA" id="ARBA00022946"/>
    </source>
</evidence>
<dbReference type="GO" id="GO:0008289">
    <property type="term" value="F:lipid binding"/>
    <property type="evidence" value="ECO:0007669"/>
    <property type="project" value="UniProtKB-UniRule"/>
</dbReference>
<keyword evidence="4 8" id="KW-0831">Ubiquinone biosynthesis</keyword>
<dbReference type="PANTHER" id="PTHR21427">
    <property type="entry name" value="UBIQUINONE BIOSYNTHESIS PROTEIN COQ9, MITOCHONDRIAL"/>
    <property type="match status" value="1"/>
</dbReference>
<dbReference type="EMBL" id="KZ308134">
    <property type="protein sequence ID" value="KAG8222459.1"/>
    <property type="molecule type" value="Genomic_DNA"/>
</dbReference>
<comment type="subcellular location">
    <subcellularLocation>
        <location evidence="1 8">Mitochondrion</location>
    </subcellularLocation>
</comment>
<evidence type="ECO:0000256" key="6">
    <source>
        <dbReference type="ARBA" id="ARBA00023121"/>
    </source>
</evidence>